<dbReference type="PRINTS" id="PR00407">
    <property type="entry name" value="EUMOPTERIN"/>
</dbReference>
<comment type="cofactor">
    <cofactor evidence="1">
        <name>Mo-molybdopterin</name>
        <dbReference type="ChEBI" id="CHEBI:71302"/>
    </cofactor>
</comment>
<evidence type="ECO:0000313" key="8">
    <source>
        <dbReference type="Proteomes" id="UP001596505"/>
    </source>
</evidence>
<reference evidence="8" key="1">
    <citation type="journal article" date="2019" name="Int. J. Syst. Evol. Microbiol.">
        <title>The Global Catalogue of Microorganisms (GCM) 10K type strain sequencing project: providing services to taxonomists for standard genome sequencing and annotation.</title>
        <authorList>
            <consortium name="The Broad Institute Genomics Platform"/>
            <consortium name="The Broad Institute Genome Sequencing Center for Infectious Disease"/>
            <person name="Wu L."/>
            <person name="Ma J."/>
        </authorList>
    </citation>
    <scope>NUCLEOTIDE SEQUENCE [LARGE SCALE GENOMIC DNA]</scope>
    <source>
        <strain evidence="8">CGMCC 1.16305</strain>
    </source>
</reference>
<dbReference type="EMBL" id="JBHTCO010000005">
    <property type="protein sequence ID" value="MFC7392862.1"/>
    <property type="molecule type" value="Genomic_DNA"/>
</dbReference>
<dbReference type="RefSeq" id="WP_380965270.1">
    <property type="nucleotide sequence ID" value="NZ_JBHTCO010000005.1"/>
</dbReference>
<feature type="domain" description="Oxidoreductase molybdopterin-binding" evidence="5">
    <location>
        <begin position="48"/>
        <end position="221"/>
    </location>
</feature>
<sequence length="359" mass="41294">MKHKNETSTPPVSPYLITRTLMPENQETPLNFLLNDNTPPSYFYRRNHFPYPKLTKQSFFLPITGEVYKPRIFSFQQLLSFPSRTVKVLLECAGNKRQLFIPKVFGEQWGAGAMSQGDWKGVPLKDLLQYAGLKYTAKEIVFEGYDWGLMPGISTPLYYARSLPIEKALHPDTIIAYEFNGKPIPFKHGYPLRLIVPQWYAMASVKWIKRIKVIDHTFKGQFQTEDYVYYPNEDSDEGKKPVTIIHVNSMIQQPLNLSILNQGIHKIKGMAWSGYGEITRVDVSTDHGQSWTEATLNASSRSPYTWTNWTIDWQAETKGEFTIMSRATDSCGYVQPIASQWNRKGYGYHAIDKVNVKIQ</sequence>
<dbReference type="CDD" id="cd02110">
    <property type="entry name" value="SO_family_Moco_dimer"/>
    <property type="match status" value="1"/>
</dbReference>
<dbReference type="Pfam" id="PF00174">
    <property type="entry name" value="Oxidored_molyb"/>
    <property type="match status" value="1"/>
</dbReference>
<evidence type="ECO:0000259" key="5">
    <source>
        <dbReference type="Pfam" id="PF00174"/>
    </source>
</evidence>
<dbReference type="SUPFAM" id="SSF81296">
    <property type="entry name" value="E set domains"/>
    <property type="match status" value="1"/>
</dbReference>
<protein>
    <submittedName>
        <fullName evidence="7">Sulfite oxidase</fullName>
    </submittedName>
</protein>
<keyword evidence="2" id="KW-0500">Molybdenum</keyword>
<evidence type="ECO:0000256" key="1">
    <source>
        <dbReference type="ARBA" id="ARBA00001924"/>
    </source>
</evidence>
<proteinExistence type="predicted"/>
<dbReference type="PANTHER" id="PTHR19372">
    <property type="entry name" value="SULFITE REDUCTASE"/>
    <property type="match status" value="1"/>
</dbReference>
<keyword evidence="4" id="KW-0560">Oxidoreductase</keyword>
<dbReference type="InterPro" id="IPR014756">
    <property type="entry name" value="Ig_E-set"/>
</dbReference>
<dbReference type="InterPro" id="IPR008335">
    <property type="entry name" value="Mopterin_OxRdtase_euk"/>
</dbReference>
<dbReference type="PANTHER" id="PTHR19372:SF7">
    <property type="entry name" value="SULFITE OXIDASE, MITOCHONDRIAL"/>
    <property type="match status" value="1"/>
</dbReference>
<name>A0ABW2PU00_9BACL</name>
<keyword evidence="8" id="KW-1185">Reference proteome</keyword>
<organism evidence="7 8">
    <name type="scientific">Scopulibacillus cellulosilyticus</name>
    <dbReference type="NCBI Taxonomy" id="2665665"/>
    <lineage>
        <taxon>Bacteria</taxon>
        <taxon>Bacillati</taxon>
        <taxon>Bacillota</taxon>
        <taxon>Bacilli</taxon>
        <taxon>Bacillales</taxon>
        <taxon>Sporolactobacillaceae</taxon>
        <taxon>Scopulibacillus</taxon>
    </lineage>
</organism>
<dbReference type="Gene3D" id="3.90.420.10">
    <property type="entry name" value="Oxidoreductase, molybdopterin-binding domain"/>
    <property type="match status" value="1"/>
</dbReference>
<dbReference type="InterPro" id="IPR000572">
    <property type="entry name" value="OxRdtase_Mopterin-bd_dom"/>
</dbReference>
<gene>
    <name evidence="7" type="ORF">ACFQRG_07655</name>
</gene>
<evidence type="ECO:0000256" key="2">
    <source>
        <dbReference type="ARBA" id="ARBA00022505"/>
    </source>
</evidence>
<keyword evidence="3" id="KW-0479">Metal-binding</keyword>
<accession>A0ABW2PU00</accession>
<comment type="caution">
    <text evidence="7">The sequence shown here is derived from an EMBL/GenBank/DDBJ whole genome shotgun (WGS) entry which is preliminary data.</text>
</comment>
<dbReference type="Gene3D" id="2.60.40.650">
    <property type="match status" value="1"/>
</dbReference>
<dbReference type="SUPFAM" id="SSF56524">
    <property type="entry name" value="Oxidoreductase molybdopterin-binding domain"/>
    <property type="match status" value="1"/>
</dbReference>
<dbReference type="InterPro" id="IPR005066">
    <property type="entry name" value="MoCF_OxRdtse_dimer"/>
</dbReference>
<evidence type="ECO:0000259" key="6">
    <source>
        <dbReference type="Pfam" id="PF03404"/>
    </source>
</evidence>
<evidence type="ECO:0000256" key="3">
    <source>
        <dbReference type="ARBA" id="ARBA00022723"/>
    </source>
</evidence>
<evidence type="ECO:0000256" key="4">
    <source>
        <dbReference type="ARBA" id="ARBA00023002"/>
    </source>
</evidence>
<feature type="domain" description="Moybdenum cofactor oxidoreductase dimerisation" evidence="6">
    <location>
        <begin position="245"/>
        <end position="348"/>
    </location>
</feature>
<evidence type="ECO:0000313" key="7">
    <source>
        <dbReference type="EMBL" id="MFC7392862.1"/>
    </source>
</evidence>
<dbReference type="InterPro" id="IPR036374">
    <property type="entry name" value="OxRdtase_Mopterin-bd_sf"/>
</dbReference>
<dbReference type="Proteomes" id="UP001596505">
    <property type="component" value="Unassembled WGS sequence"/>
</dbReference>
<dbReference type="Pfam" id="PF03404">
    <property type="entry name" value="Mo-co_dimer"/>
    <property type="match status" value="1"/>
</dbReference>